<dbReference type="OrthoDB" id="341259at2759"/>
<dbReference type="Gene3D" id="1.20.58.80">
    <property type="entry name" value="Phosphotransferase system, lactose/cellobiose-type IIA subunit"/>
    <property type="match status" value="1"/>
</dbReference>
<evidence type="ECO:0000259" key="2">
    <source>
        <dbReference type="Pfam" id="PF04212"/>
    </source>
</evidence>
<keyword evidence="4" id="KW-1185">Reference proteome</keyword>
<sequence>MDPASVLGIVAGCTTLTVRCASVVQNLSSLVKTYKNAELFILTISEECETIQFAWQRIEQWASQNLQYVEDTEQLRDRLQRSIYSGELVMAALEEELVAILSRTNDIKRRAGLVWNNNVFLDHQNRIRGQVAALQLLLQVISMPRYQDRLEALSVKEKVFWDADESARSIIPSERSTLNSTKKNRLSIDSIASDLQYIRFSFEDALFTSHVYKRNYRFPFMNKLRQPKIQHIGRRDPNTQDSSGSRIDATESKELKGDANADLYEHSAHSDVTQLPEQVPADNVPQLSGNEGRNPHSFDNDNENDEAESPQIYDIIPAVALDIENQPTNIGHGHPSTPTSSMPVTPIVSILTGQAIIPTDSMETYQAIERDALKKNDGDKVMLSRGLQKATTAVLLDNAGNVEGAIEAYQDTMKCLQQVRPLDTDVTDSRKLDTIRMAYAQRIKELQSEIKRRVEELIDLKN</sequence>
<dbReference type="SUPFAM" id="SSF116846">
    <property type="entry name" value="MIT domain"/>
    <property type="match status" value="1"/>
</dbReference>
<protein>
    <recommendedName>
        <fullName evidence="2">MIT domain-containing protein</fullName>
    </recommendedName>
</protein>
<evidence type="ECO:0000256" key="1">
    <source>
        <dbReference type="SAM" id="MobiDB-lite"/>
    </source>
</evidence>
<organism evidence="3 4">
    <name type="scientific">Melanomma pulvis-pyrius CBS 109.77</name>
    <dbReference type="NCBI Taxonomy" id="1314802"/>
    <lineage>
        <taxon>Eukaryota</taxon>
        <taxon>Fungi</taxon>
        <taxon>Dikarya</taxon>
        <taxon>Ascomycota</taxon>
        <taxon>Pezizomycotina</taxon>
        <taxon>Dothideomycetes</taxon>
        <taxon>Pleosporomycetidae</taxon>
        <taxon>Pleosporales</taxon>
        <taxon>Melanommataceae</taxon>
        <taxon>Melanomma</taxon>
    </lineage>
</organism>
<dbReference type="Pfam" id="PF04212">
    <property type="entry name" value="MIT"/>
    <property type="match status" value="1"/>
</dbReference>
<feature type="region of interest" description="Disordered" evidence="1">
    <location>
        <begin position="228"/>
        <end position="256"/>
    </location>
</feature>
<feature type="domain" description="MIT" evidence="2">
    <location>
        <begin position="383"/>
        <end position="447"/>
    </location>
</feature>
<feature type="region of interest" description="Disordered" evidence="1">
    <location>
        <begin position="271"/>
        <end position="306"/>
    </location>
</feature>
<gene>
    <name evidence="3" type="ORF">K505DRAFT_414740</name>
</gene>
<reference evidence="3" key="1">
    <citation type="journal article" date="2020" name="Stud. Mycol.">
        <title>101 Dothideomycetes genomes: a test case for predicting lifestyles and emergence of pathogens.</title>
        <authorList>
            <person name="Haridas S."/>
            <person name="Albert R."/>
            <person name="Binder M."/>
            <person name="Bloem J."/>
            <person name="Labutti K."/>
            <person name="Salamov A."/>
            <person name="Andreopoulos B."/>
            <person name="Baker S."/>
            <person name="Barry K."/>
            <person name="Bills G."/>
            <person name="Bluhm B."/>
            <person name="Cannon C."/>
            <person name="Castanera R."/>
            <person name="Culley D."/>
            <person name="Daum C."/>
            <person name="Ezra D."/>
            <person name="Gonzalez J."/>
            <person name="Henrissat B."/>
            <person name="Kuo A."/>
            <person name="Liang C."/>
            <person name="Lipzen A."/>
            <person name="Lutzoni F."/>
            <person name="Magnuson J."/>
            <person name="Mondo S."/>
            <person name="Nolan M."/>
            <person name="Ohm R."/>
            <person name="Pangilinan J."/>
            <person name="Park H.-J."/>
            <person name="Ramirez L."/>
            <person name="Alfaro M."/>
            <person name="Sun H."/>
            <person name="Tritt A."/>
            <person name="Yoshinaga Y."/>
            <person name="Zwiers L.-H."/>
            <person name="Turgeon B."/>
            <person name="Goodwin S."/>
            <person name="Spatafora J."/>
            <person name="Crous P."/>
            <person name="Grigoriev I."/>
        </authorList>
    </citation>
    <scope>NUCLEOTIDE SEQUENCE</scope>
    <source>
        <strain evidence="3">CBS 109.77</strain>
    </source>
</reference>
<dbReference type="InterPro" id="IPR007330">
    <property type="entry name" value="MIT_dom"/>
</dbReference>
<evidence type="ECO:0000313" key="3">
    <source>
        <dbReference type="EMBL" id="KAF2797877.1"/>
    </source>
</evidence>
<accession>A0A6A6XQS1</accession>
<dbReference type="AlphaFoldDB" id="A0A6A6XQS1"/>
<evidence type="ECO:0000313" key="4">
    <source>
        <dbReference type="Proteomes" id="UP000799757"/>
    </source>
</evidence>
<dbReference type="PANTHER" id="PTHR37327:SF1">
    <property type="entry name" value="MICROTUBULE INTERACTING AND TRANSPORT DOMAIN-CONTAINING PROTEIN"/>
    <property type="match status" value="1"/>
</dbReference>
<dbReference type="PANTHER" id="PTHR37327">
    <property type="entry name" value="CHROMOSOME 1, WHOLE GENOME SHOTGUN SEQUENCE"/>
    <property type="match status" value="1"/>
</dbReference>
<dbReference type="Proteomes" id="UP000799757">
    <property type="component" value="Unassembled WGS sequence"/>
</dbReference>
<proteinExistence type="predicted"/>
<dbReference type="EMBL" id="MU001796">
    <property type="protein sequence ID" value="KAF2797877.1"/>
    <property type="molecule type" value="Genomic_DNA"/>
</dbReference>
<dbReference type="InterPro" id="IPR036181">
    <property type="entry name" value="MIT_dom_sf"/>
</dbReference>
<name>A0A6A6XQS1_9PLEO</name>